<dbReference type="EMBL" id="UINC01024623">
    <property type="protein sequence ID" value="SVA98622.1"/>
    <property type="molecule type" value="Genomic_DNA"/>
</dbReference>
<gene>
    <name evidence="1" type="ORF">METZ01_LOCUS151476</name>
</gene>
<proteinExistence type="predicted"/>
<name>A0A382AC02_9ZZZZ</name>
<dbReference type="AlphaFoldDB" id="A0A382AC02"/>
<organism evidence="1">
    <name type="scientific">marine metagenome</name>
    <dbReference type="NCBI Taxonomy" id="408172"/>
    <lineage>
        <taxon>unclassified sequences</taxon>
        <taxon>metagenomes</taxon>
        <taxon>ecological metagenomes</taxon>
    </lineage>
</organism>
<sequence length="65" mass="7261">MDVPLNEPCPSCYKVGYMIRIVGSAGIGDTARLESTKGRLKPTSEFTEVMTRMKKKHPASDFEVR</sequence>
<protein>
    <submittedName>
        <fullName evidence="1">Uncharacterized protein</fullName>
    </submittedName>
</protein>
<reference evidence="1" key="1">
    <citation type="submission" date="2018-05" db="EMBL/GenBank/DDBJ databases">
        <authorList>
            <person name="Lanie J.A."/>
            <person name="Ng W.-L."/>
            <person name="Kazmierczak K.M."/>
            <person name="Andrzejewski T.M."/>
            <person name="Davidsen T.M."/>
            <person name="Wayne K.J."/>
            <person name="Tettelin H."/>
            <person name="Glass J.I."/>
            <person name="Rusch D."/>
            <person name="Podicherti R."/>
            <person name="Tsui H.-C.T."/>
            <person name="Winkler M.E."/>
        </authorList>
    </citation>
    <scope>NUCLEOTIDE SEQUENCE</scope>
</reference>
<evidence type="ECO:0000313" key="1">
    <source>
        <dbReference type="EMBL" id="SVA98622.1"/>
    </source>
</evidence>
<accession>A0A382AC02</accession>